<dbReference type="SMART" id="SM00066">
    <property type="entry name" value="GAL4"/>
    <property type="match status" value="1"/>
</dbReference>
<dbReference type="PANTHER" id="PTHR31668:SF24">
    <property type="entry name" value="TRANSCRIPTION FACTOR, PUTATIVE-RELATED"/>
    <property type="match status" value="1"/>
</dbReference>
<dbReference type="PROSITE" id="PS00463">
    <property type="entry name" value="ZN2_CY6_FUNGAL_1"/>
    <property type="match status" value="1"/>
</dbReference>
<feature type="domain" description="Zn(2)-C6 fungal-type" evidence="4">
    <location>
        <begin position="19"/>
        <end position="49"/>
    </location>
</feature>
<dbReference type="SMART" id="SM00906">
    <property type="entry name" value="Fungal_trans"/>
    <property type="match status" value="1"/>
</dbReference>
<dbReference type="GO" id="GO:0000981">
    <property type="term" value="F:DNA-binding transcription factor activity, RNA polymerase II-specific"/>
    <property type="evidence" value="ECO:0007669"/>
    <property type="project" value="InterPro"/>
</dbReference>
<protein>
    <recommendedName>
        <fullName evidence="4">Zn(2)-C6 fungal-type domain-containing protein</fullName>
    </recommendedName>
</protein>
<dbReference type="CDD" id="cd12148">
    <property type="entry name" value="fungal_TF_MHR"/>
    <property type="match status" value="1"/>
</dbReference>
<dbReference type="SUPFAM" id="SSF57701">
    <property type="entry name" value="Zn2/Cys6 DNA-binding domain"/>
    <property type="match status" value="1"/>
</dbReference>
<dbReference type="AlphaFoldDB" id="A0A9P9W853"/>
<dbReference type="PROSITE" id="PS50048">
    <property type="entry name" value="ZN2_CY6_FUNGAL_2"/>
    <property type="match status" value="1"/>
</dbReference>
<dbReference type="GO" id="GO:0006351">
    <property type="term" value="P:DNA-templated transcription"/>
    <property type="evidence" value="ECO:0007669"/>
    <property type="project" value="InterPro"/>
</dbReference>
<evidence type="ECO:0000313" key="6">
    <source>
        <dbReference type="Proteomes" id="UP000829685"/>
    </source>
</evidence>
<evidence type="ECO:0000313" key="5">
    <source>
        <dbReference type="EMBL" id="KAI1848990.1"/>
    </source>
</evidence>
<comment type="caution">
    <text evidence="5">The sequence shown here is derived from an EMBL/GenBank/DDBJ whole genome shotgun (WGS) entry which is preliminary data.</text>
</comment>
<dbReference type="CDD" id="cd00067">
    <property type="entry name" value="GAL4"/>
    <property type="match status" value="1"/>
</dbReference>
<sequence length="569" mass="64019">MADPRQSIRDRAIRRVRRACDACRRRRVKCNGNPECCQQCSHLNLRCVYSTDARSSSRNGVARGSVISALRDISSPTATATTARSSNNATSSRILGHGERITLGGQTKETSPKIQAAAMFSKEFFKGLLSDYTLHVYVVNPIISPLEMAESIERMDQPENLVDNALVHAYAAVTLNLTTPNWQADQAESLRIHQLLGLALSARDTLVTRSMSIIESSIHPHLTARLIMTAIFIEICLMAVDKFSEAFMILREAIAMIQLLGVDRLVAEDPPNQAAPGQTLTSTSRLPPEERSRRIRMYWEAFIHERFLTIVAYYPAALAPLPPEVSLPTEDPSIPQNVQTGWRYLVRLFCVVDDDFIRYWRSIGSAPPRGVTAEWIETKMHHLDDLSHMDLEMYQDTRYHNLQDASGTSSFQVLGEEPVEPDCLSTLQKADIIVTRQWLLMVLWQLAISSFPLTSQSIRTRSAAMSLQFPARLSQQLRQVVVILGRKNIERHGSGILKKLFEITNALGDVIIHVPTDSTDHRSQWLDDFNFLFDFLHNSASLSEVQVNILAEKSIAATACVRREQRLRS</sequence>
<feature type="region of interest" description="Disordered" evidence="3">
    <location>
        <begin position="78"/>
        <end position="108"/>
    </location>
</feature>
<dbReference type="InterPro" id="IPR001138">
    <property type="entry name" value="Zn2Cys6_DnaBD"/>
</dbReference>
<evidence type="ECO:0000256" key="1">
    <source>
        <dbReference type="ARBA" id="ARBA00022723"/>
    </source>
</evidence>
<dbReference type="GO" id="GO:0003677">
    <property type="term" value="F:DNA binding"/>
    <property type="evidence" value="ECO:0007669"/>
    <property type="project" value="InterPro"/>
</dbReference>
<proteinExistence type="predicted"/>
<reference evidence="5" key="1">
    <citation type="submission" date="2021-03" db="EMBL/GenBank/DDBJ databases">
        <title>Revisited historic fungal species revealed as producer of novel bioactive compounds through whole genome sequencing and comparative genomics.</title>
        <authorList>
            <person name="Vignolle G.A."/>
            <person name="Hochenegger N."/>
            <person name="Mach R.L."/>
            <person name="Mach-Aigner A.R."/>
            <person name="Javad Rahimi M."/>
            <person name="Salim K.A."/>
            <person name="Chan C.M."/>
            <person name="Lim L.B.L."/>
            <person name="Cai F."/>
            <person name="Druzhinina I.S."/>
            <person name="U'Ren J.M."/>
            <person name="Derntl C."/>
        </authorList>
    </citation>
    <scope>NUCLEOTIDE SEQUENCE</scope>
    <source>
        <strain evidence="5">TUCIM 5799</strain>
    </source>
</reference>
<keyword evidence="1" id="KW-0479">Metal-binding</keyword>
<dbReference type="InterPro" id="IPR050797">
    <property type="entry name" value="Carb_Metab_Trans_Reg"/>
</dbReference>
<evidence type="ECO:0000256" key="3">
    <source>
        <dbReference type="SAM" id="MobiDB-lite"/>
    </source>
</evidence>
<dbReference type="InterPro" id="IPR007219">
    <property type="entry name" value="XnlR_reg_dom"/>
</dbReference>
<dbReference type="Proteomes" id="UP000829685">
    <property type="component" value="Unassembled WGS sequence"/>
</dbReference>
<gene>
    <name evidence="5" type="ORF">JX265_013733</name>
</gene>
<keyword evidence="2" id="KW-0539">Nucleus</keyword>
<dbReference type="OrthoDB" id="2740448at2759"/>
<dbReference type="Pfam" id="PF00172">
    <property type="entry name" value="Zn_clus"/>
    <property type="match status" value="1"/>
</dbReference>
<evidence type="ECO:0000256" key="2">
    <source>
        <dbReference type="ARBA" id="ARBA00023242"/>
    </source>
</evidence>
<organism evidence="5 6">
    <name type="scientific">Neoarthrinium moseri</name>
    <dbReference type="NCBI Taxonomy" id="1658444"/>
    <lineage>
        <taxon>Eukaryota</taxon>
        <taxon>Fungi</taxon>
        <taxon>Dikarya</taxon>
        <taxon>Ascomycota</taxon>
        <taxon>Pezizomycotina</taxon>
        <taxon>Sordariomycetes</taxon>
        <taxon>Xylariomycetidae</taxon>
        <taxon>Amphisphaeriales</taxon>
        <taxon>Apiosporaceae</taxon>
        <taxon>Neoarthrinium</taxon>
    </lineage>
</organism>
<feature type="compositionally biased region" description="Low complexity" evidence="3">
    <location>
        <begin position="78"/>
        <end position="93"/>
    </location>
</feature>
<dbReference type="InterPro" id="IPR036864">
    <property type="entry name" value="Zn2-C6_fun-type_DNA-bd_sf"/>
</dbReference>
<name>A0A9P9W853_9PEZI</name>
<dbReference type="EMBL" id="JAFIMR010000081">
    <property type="protein sequence ID" value="KAI1848990.1"/>
    <property type="molecule type" value="Genomic_DNA"/>
</dbReference>
<accession>A0A9P9W853</accession>
<dbReference type="Gene3D" id="4.10.240.10">
    <property type="entry name" value="Zn(2)-C6 fungal-type DNA-binding domain"/>
    <property type="match status" value="1"/>
</dbReference>
<keyword evidence="6" id="KW-1185">Reference proteome</keyword>
<dbReference type="GO" id="GO:0008270">
    <property type="term" value="F:zinc ion binding"/>
    <property type="evidence" value="ECO:0007669"/>
    <property type="project" value="InterPro"/>
</dbReference>
<evidence type="ECO:0000259" key="4">
    <source>
        <dbReference type="PROSITE" id="PS50048"/>
    </source>
</evidence>
<dbReference type="PANTHER" id="PTHR31668">
    <property type="entry name" value="GLUCOSE TRANSPORT TRANSCRIPTION REGULATOR RGT1-RELATED-RELATED"/>
    <property type="match status" value="1"/>
</dbReference>